<feature type="compositionally biased region" description="Basic and acidic residues" evidence="1">
    <location>
        <begin position="68"/>
        <end position="87"/>
    </location>
</feature>
<gene>
    <name evidence="2" type="ORF">PLEPLA_LOCUS8135</name>
</gene>
<evidence type="ECO:0000313" key="2">
    <source>
        <dbReference type="EMBL" id="CAB1420260.1"/>
    </source>
</evidence>
<evidence type="ECO:0000313" key="3">
    <source>
        <dbReference type="Proteomes" id="UP001153269"/>
    </source>
</evidence>
<name>A0A9N7TW69_PLEPL</name>
<keyword evidence="3" id="KW-1185">Reference proteome</keyword>
<proteinExistence type="predicted"/>
<comment type="caution">
    <text evidence="2">The sequence shown here is derived from an EMBL/GenBank/DDBJ whole genome shotgun (WGS) entry which is preliminary data.</text>
</comment>
<accession>A0A9N7TW69</accession>
<dbReference type="EMBL" id="CADEAL010000445">
    <property type="protein sequence ID" value="CAB1420260.1"/>
    <property type="molecule type" value="Genomic_DNA"/>
</dbReference>
<evidence type="ECO:0000256" key="1">
    <source>
        <dbReference type="SAM" id="MobiDB-lite"/>
    </source>
</evidence>
<dbReference type="AlphaFoldDB" id="A0A9N7TW69"/>
<sequence>MQHGPFRPGGKAWGGVEWGAQLSDRLHPTASIFSRRATDAEGQMEGDWDGNRVEHNALGAGPHGKWATKNERESERDKSRRGGRSVEEMESQGVLGMEGGGGEGGKVWKLADRTGCAQTESRAQAQT</sequence>
<protein>
    <submittedName>
        <fullName evidence="2">Uncharacterized protein</fullName>
    </submittedName>
</protein>
<reference evidence="2" key="1">
    <citation type="submission" date="2020-03" db="EMBL/GenBank/DDBJ databases">
        <authorList>
            <person name="Weist P."/>
        </authorList>
    </citation>
    <scope>NUCLEOTIDE SEQUENCE</scope>
</reference>
<feature type="compositionally biased region" description="Gly residues" evidence="1">
    <location>
        <begin position="96"/>
        <end position="105"/>
    </location>
</feature>
<feature type="region of interest" description="Disordered" evidence="1">
    <location>
        <begin position="33"/>
        <end position="108"/>
    </location>
</feature>
<organism evidence="2 3">
    <name type="scientific">Pleuronectes platessa</name>
    <name type="common">European plaice</name>
    <dbReference type="NCBI Taxonomy" id="8262"/>
    <lineage>
        <taxon>Eukaryota</taxon>
        <taxon>Metazoa</taxon>
        <taxon>Chordata</taxon>
        <taxon>Craniata</taxon>
        <taxon>Vertebrata</taxon>
        <taxon>Euteleostomi</taxon>
        <taxon>Actinopterygii</taxon>
        <taxon>Neopterygii</taxon>
        <taxon>Teleostei</taxon>
        <taxon>Neoteleostei</taxon>
        <taxon>Acanthomorphata</taxon>
        <taxon>Carangaria</taxon>
        <taxon>Pleuronectiformes</taxon>
        <taxon>Pleuronectoidei</taxon>
        <taxon>Pleuronectidae</taxon>
        <taxon>Pleuronectes</taxon>
    </lineage>
</organism>
<dbReference type="Proteomes" id="UP001153269">
    <property type="component" value="Unassembled WGS sequence"/>
</dbReference>